<sequence length="81" mass="8446">MSRYAAAHVKTEGPGDARPTALQIVKDEGVEGKLQGQVFVITGTSSGIGIETVRAIAATGATLYLTARDLDKAKQPSFVIT</sequence>
<gene>
    <name evidence="1" type="ORF">FMUND_10338</name>
</gene>
<comment type="caution">
    <text evidence="1">The sequence shown here is derived from an EMBL/GenBank/DDBJ whole genome shotgun (WGS) entry which is preliminary data.</text>
</comment>
<evidence type="ECO:0000313" key="1">
    <source>
        <dbReference type="EMBL" id="KAF5708963.1"/>
    </source>
</evidence>
<dbReference type="SUPFAM" id="SSF51735">
    <property type="entry name" value="NAD(P)-binding Rossmann-fold domains"/>
    <property type="match status" value="1"/>
</dbReference>
<keyword evidence="2" id="KW-1185">Reference proteome</keyword>
<feature type="non-terminal residue" evidence="1">
    <location>
        <position position="81"/>
    </location>
</feature>
<accession>A0A8H5YAE4</accession>
<protein>
    <submittedName>
        <fullName evidence="1">Alcohol dehydrogenase</fullName>
    </submittedName>
</protein>
<dbReference type="EMBL" id="JAAOAN010000373">
    <property type="protein sequence ID" value="KAF5708963.1"/>
    <property type="molecule type" value="Genomic_DNA"/>
</dbReference>
<evidence type="ECO:0000313" key="2">
    <source>
        <dbReference type="Proteomes" id="UP000544331"/>
    </source>
</evidence>
<organism evidence="1 2">
    <name type="scientific">Fusarium mundagurra</name>
    <dbReference type="NCBI Taxonomy" id="1567541"/>
    <lineage>
        <taxon>Eukaryota</taxon>
        <taxon>Fungi</taxon>
        <taxon>Dikarya</taxon>
        <taxon>Ascomycota</taxon>
        <taxon>Pezizomycotina</taxon>
        <taxon>Sordariomycetes</taxon>
        <taxon>Hypocreomycetidae</taxon>
        <taxon>Hypocreales</taxon>
        <taxon>Nectriaceae</taxon>
        <taxon>Fusarium</taxon>
        <taxon>Fusarium fujikuroi species complex</taxon>
    </lineage>
</organism>
<proteinExistence type="predicted"/>
<dbReference type="Gene3D" id="3.40.50.720">
    <property type="entry name" value="NAD(P)-binding Rossmann-like Domain"/>
    <property type="match status" value="1"/>
</dbReference>
<dbReference type="OrthoDB" id="191139at2759"/>
<name>A0A8H5YAE4_9HYPO</name>
<reference evidence="1 2" key="1">
    <citation type="submission" date="2020-05" db="EMBL/GenBank/DDBJ databases">
        <title>Identification and distribution of gene clusters putatively required for synthesis of sphingolipid metabolism inhibitors in phylogenetically diverse species of the filamentous fungus Fusarium.</title>
        <authorList>
            <person name="Kim H.-S."/>
            <person name="Busman M."/>
            <person name="Brown D.W."/>
            <person name="Divon H."/>
            <person name="Uhlig S."/>
            <person name="Proctor R.H."/>
        </authorList>
    </citation>
    <scope>NUCLEOTIDE SEQUENCE [LARGE SCALE GENOMIC DNA]</scope>
    <source>
        <strain evidence="1 2">NRRL 66235</strain>
    </source>
</reference>
<dbReference type="AlphaFoldDB" id="A0A8H5YAE4"/>
<dbReference type="InterPro" id="IPR036291">
    <property type="entry name" value="NAD(P)-bd_dom_sf"/>
</dbReference>
<dbReference type="Proteomes" id="UP000544331">
    <property type="component" value="Unassembled WGS sequence"/>
</dbReference>